<evidence type="ECO:0000256" key="1">
    <source>
        <dbReference type="SAM" id="MobiDB-lite"/>
    </source>
</evidence>
<proteinExistence type="predicted"/>
<evidence type="ECO:0000313" key="3">
    <source>
        <dbReference type="Proteomes" id="UP000654075"/>
    </source>
</evidence>
<evidence type="ECO:0000313" key="2">
    <source>
        <dbReference type="EMBL" id="CAE8633646.1"/>
    </source>
</evidence>
<name>A0A813H7T0_POLGL</name>
<feature type="region of interest" description="Disordered" evidence="1">
    <location>
        <begin position="1"/>
        <end position="24"/>
    </location>
</feature>
<keyword evidence="3" id="KW-1185">Reference proteome</keyword>
<feature type="non-terminal residue" evidence="2">
    <location>
        <position position="1"/>
    </location>
</feature>
<accession>A0A813H7T0</accession>
<comment type="caution">
    <text evidence="2">The sequence shown here is derived from an EMBL/GenBank/DDBJ whole genome shotgun (WGS) entry which is preliminary data.</text>
</comment>
<dbReference type="EMBL" id="CAJNNV010030819">
    <property type="protein sequence ID" value="CAE8633646.1"/>
    <property type="molecule type" value="Genomic_DNA"/>
</dbReference>
<feature type="compositionally biased region" description="Low complexity" evidence="1">
    <location>
        <begin position="172"/>
        <end position="188"/>
    </location>
</feature>
<dbReference type="AlphaFoldDB" id="A0A813H7T0"/>
<reference evidence="2" key="1">
    <citation type="submission" date="2021-02" db="EMBL/GenBank/DDBJ databases">
        <authorList>
            <person name="Dougan E. K."/>
            <person name="Rhodes N."/>
            <person name="Thang M."/>
            <person name="Chan C."/>
        </authorList>
    </citation>
    <scope>NUCLEOTIDE SEQUENCE</scope>
</reference>
<dbReference type="Proteomes" id="UP000654075">
    <property type="component" value="Unassembled WGS sequence"/>
</dbReference>
<feature type="region of interest" description="Disordered" evidence="1">
    <location>
        <begin position="46"/>
        <end position="199"/>
    </location>
</feature>
<feature type="non-terminal residue" evidence="2">
    <location>
        <position position="226"/>
    </location>
</feature>
<sequence length="226" mass="24404">VSTAPGKSFVYSASDADKGLSGDEAEELKCEVARLHDWWTSDVKKVRTTANNKVIAPGKQSTGRKDSAAKHAPKKARRSKQPALSESSGEMRSESEDSEVDLESLRKPRARLQELQASDRQSKIVLRRSRPPRSNADLESAAAAESSPPTARERAEGSSSVIVFRGSRSQRSSAANGDPSADAAGGPAIQALQGRWKHSDKQFGMLTVTGKRVCFEETKNNSDLLP</sequence>
<protein>
    <submittedName>
        <fullName evidence="2">Uncharacterized protein</fullName>
    </submittedName>
</protein>
<gene>
    <name evidence="2" type="ORF">PGLA1383_LOCUS49472</name>
</gene>
<organism evidence="2 3">
    <name type="scientific">Polarella glacialis</name>
    <name type="common">Dinoflagellate</name>
    <dbReference type="NCBI Taxonomy" id="89957"/>
    <lineage>
        <taxon>Eukaryota</taxon>
        <taxon>Sar</taxon>
        <taxon>Alveolata</taxon>
        <taxon>Dinophyceae</taxon>
        <taxon>Suessiales</taxon>
        <taxon>Suessiaceae</taxon>
        <taxon>Polarella</taxon>
    </lineage>
</organism>
<feature type="compositionally biased region" description="Polar residues" evidence="1">
    <location>
        <begin position="157"/>
        <end position="171"/>
    </location>
</feature>
<feature type="compositionally biased region" description="Basic residues" evidence="1">
    <location>
        <begin position="71"/>
        <end position="80"/>
    </location>
</feature>
<feature type="compositionally biased region" description="Basic and acidic residues" evidence="1">
    <location>
        <begin position="15"/>
        <end position="24"/>
    </location>
</feature>